<keyword evidence="5" id="KW-1185">Reference proteome</keyword>
<dbReference type="EMBL" id="CAKXAJ010026306">
    <property type="protein sequence ID" value="CAH2266420.1"/>
    <property type="molecule type" value="Genomic_DNA"/>
</dbReference>
<accession>A0A8S4SKM0</accession>
<sequence>MVKQHEQEFPYAIQDVEPELAAKLMVHYTGERTGFVRVGPKGYFFPHKYKSHAASYYNMPVRSGDVFVNTFPRSGTTWAQELIWLLKNNCDFEKALEIPLNIRFPFLDFSMLIHPELARQMYEENDDDEEKLRIVEISNMPGFEKVNEMPSPRFIKSHLPLSLLPPTLVDKAKVVYVARDPRDVVVSVYHLCKMHRILGAPDSFKEFWNWFIKDQHHCCPLFEHVKEAWNLRHHPNMLFIFYEELYENLRFTIQRVSSFLGTPECTEEQIEKLCDHLSFEKFKDNKAVNHSLLSKINFINGDHMFIRKGKMGGWRDYFDSEMIEQAKNWFTDNLSGTDLLYPSMKTTSSH</sequence>
<name>A0A8S4SKM0_9NEOP</name>
<dbReference type="Pfam" id="PF00685">
    <property type="entry name" value="Sulfotransfer_1"/>
    <property type="match status" value="1"/>
</dbReference>
<dbReference type="GO" id="GO:0008146">
    <property type="term" value="F:sulfotransferase activity"/>
    <property type="evidence" value="ECO:0007669"/>
    <property type="project" value="InterPro"/>
</dbReference>
<evidence type="ECO:0000256" key="1">
    <source>
        <dbReference type="ARBA" id="ARBA00005771"/>
    </source>
</evidence>
<evidence type="ECO:0000313" key="5">
    <source>
        <dbReference type="Proteomes" id="UP000838756"/>
    </source>
</evidence>
<dbReference type="PANTHER" id="PTHR11783">
    <property type="entry name" value="SULFOTRANSFERASE SULT"/>
    <property type="match status" value="1"/>
</dbReference>
<organism evidence="4 5">
    <name type="scientific">Pararge aegeria aegeria</name>
    <dbReference type="NCBI Taxonomy" id="348720"/>
    <lineage>
        <taxon>Eukaryota</taxon>
        <taxon>Metazoa</taxon>
        <taxon>Ecdysozoa</taxon>
        <taxon>Arthropoda</taxon>
        <taxon>Hexapoda</taxon>
        <taxon>Insecta</taxon>
        <taxon>Pterygota</taxon>
        <taxon>Neoptera</taxon>
        <taxon>Endopterygota</taxon>
        <taxon>Lepidoptera</taxon>
        <taxon>Glossata</taxon>
        <taxon>Ditrysia</taxon>
        <taxon>Papilionoidea</taxon>
        <taxon>Nymphalidae</taxon>
        <taxon>Satyrinae</taxon>
        <taxon>Satyrini</taxon>
        <taxon>Parargina</taxon>
        <taxon>Pararge</taxon>
    </lineage>
</organism>
<dbReference type="Gene3D" id="3.40.50.300">
    <property type="entry name" value="P-loop containing nucleotide triphosphate hydrolases"/>
    <property type="match status" value="1"/>
</dbReference>
<gene>
    <name evidence="4" type="primary">jg1016</name>
    <name evidence="4" type="ORF">PAEG_LOCUS25272</name>
</gene>
<protein>
    <submittedName>
        <fullName evidence="4">Jg1016 protein</fullName>
    </submittedName>
</protein>
<evidence type="ECO:0000313" key="4">
    <source>
        <dbReference type="EMBL" id="CAH2266420.1"/>
    </source>
</evidence>
<dbReference type="InterPro" id="IPR000863">
    <property type="entry name" value="Sulfotransferase_dom"/>
</dbReference>
<dbReference type="SUPFAM" id="SSF52540">
    <property type="entry name" value="P-loop containing nucleoside triphosphate hydrolases"/>
    <property type="match status" value="1"/>
</dbReference>
<comment type="similarity">
    <text evidence="1">Belongs to the sulfotransferase 1 family.</text>
</comment>
<evidence type="ECO:0000259" key="3">
    <source>
        <dbReference type="Pfam" id="PF00685"/>
    </source>
</evidence>
<keyword evidence="2" id="KW-0808">Transferase</keyword>
<dbReference type="InterPro" id="IPR027417">
    <property type="entry name" value="P-loop_NTPase"/>
</dbReference>
<dbReference type="AlphaFoldDB" id="A0A8S4SKM0"/>
<feature type="domain" description="Sulfotransferase" evidence="3">
    <location>
        <begin position="65"/>
        <end position="337"/>
    </location>
</feature>
<dbReference type="Proteomes" id="UP000838756">
    <property type="component" value="Unassembled WGS sequence"/>
</dbReference>
<proteinExistence type="inferred from homology"/>
<comment type="caution">
    <text evidence="4">The sequence shown here is derived from an EMBL/GenBank/DDBJ whole genome shotgun (WGS) entry which is preliminary data.</text>
</comment>
<evidence type="ECO:0000256" key="2">
    <source>
        <dbReference type="ARBA" id="ARBA00022679"/>
    </source>
</evidence>
<reference evidence="4" key="1">
    <citation type="submission" date="2022-03" db="EMBL/GenBank/DDBJ databases">
        <authorList>
            <person name="Lindestad O."/>
        </authorList>
    </citation>
    <scope>NUCLEOTIDE SEQUENCE</scope>
</reference>
<dbReference type="OrthoDB" id="205623at2759"/>